<dbReference type="STRING" id="880072.Desac_1545"/>
<dbReference type="OrthoDB" id="9807456at2"/>
<comment type="catalytic activity">
    <reaction evidence="9 10">
        <text>XTP + H2O = XMP + diphosphate + H(+)</text>
        <dbReference type="Rhea" id="RHEA:28610"/>
        <dbReference type="ChEBI" id="CHEBI:15377"/>
        <dbReference type="ChEBI" id="CHEBI:15378"/>
        <dbReference type="ChEBI" id="CHEBI:33019"/>
        <dbReference type="ChEBI" id="CHEBI:57464"/>
        <dbReference type="ChEBI" id="CHEBI:61314"/>
        <dbReference type="EC" id="3.6.1.66"/>
    </reaction>
</comment>
<evidence type="ECO:0000256" key="5">
    <source>
        <dbReference type="ARBA" id="ARBA00022801"/>
    </source>
</evidence>
<dbReference type="Pfam" id="PF01725">
    <property type="entry name" value="Ham1p_like"/>
    <property type="match status" value="1"/>
</dbReference>
<dbReference type="NCBIfam" id="NF011397">
    <property type="entry name" value="PRK14822.1"/>
    <property type="match status" value="1"/>
</dbReference>
<feature type="binding site" evidence="10">
    <location>
        <begin position="10"/>
        <end position="15"/>
    </location>
    <ligand>
        <name>substrate</name>
    </ligand>
</feature>
<evidence type="ECO:0000256" key="11">
    <source>
        <dbReference type="RuleBase" id="RU003781"/>
    </source>
</evidence>
<dbReference type="GO" id="GO:0009146">
    <property type="term" value="P:purine nucleoside triphosphate catabolic process"/>
    <property type="evidence" value="ECO:0007669"/>
    <property type="project" value="UniProtKB-UniRule"/>
</dbReference>
<feature type="binding site" evidence="10">
    <location>
        <position position="73"/>
    </location>
    <ligand>
        <name>substrate</name>
    </ligand>
</feature>
<dbReference type="PANTHER" id="PTHR11067">
    <property type="entry name" value="INOSINE TRIPHOSPHATE PYROPHOSPHATASE/HAM1 PROTEIN"/>
    <property type="match status" value="1"/>
</dbReference>
<dbReference type="PANTHER" id="PTHR11067:SF9">
    <property type="entry name" value="INOSINE TRIPHOSPHATE PYROPHOSPHATASE"/>
    <property type="match status" value="1"/>
</dbReference>
<keyword evidence="13" id="KW-1185">Reference proteome</keyword>
<evidence type="ECO:0000256" key="10">
    <source>
        <dbReference type="HAMAP-Rule" id="MF_01405"/>
    </source>
</evidence>
<dbReference type="GO" id="GO:0035870">
    <property type="term" value="F:dITP diphosphatase activity"/>
    <property type="evidence" value="ECO:0007669"/>
    <property type="project" value="UniProtKB-UniRule"/>
</dbReference>
<sequence>MDVPAVVIATRNAGKIRELRVLLAEINLSLLTLADFPECPEVVEDGDTFLANAAKKAQAIAACTGLPALADDSGLEVAALGGRPGVFSARYGADRTAPQPHTDADNYVKLLEEMADIPWEQRRARFVCCIVVAFPGGRQVITEGVCQGFIDFEPKGAGGFGYDPVFWLPQYNRTMAEVGLEVKNQISHRAQALKEMQAILADLLHREPSLFQPATPIGT</sequence>
<dbReference type="EC" id="3.6.1.66" evidence="10"/>
<evidence type="ECO:0000313" key="13">
    <source>
        <dbReference type="Proteomes" id="UP000000483"/>
    </source>
</evidence>
<keyword evidence="7 10" id="KW-0546">Nucleotide metabolism</keyword>
<reference evidence="13" key="2">
    <citation type="submission" date="2011-03" db="EMBL/GenBank/DDBJ databases">
        <title>The complete genome of Desulfobacca acetoxidans DSM 11109.</title>
        <authorList>
            <consortium name="US DOE Joint Genome Institute (JGI-PGF)"/>
            <person name="Lucas S."/>
            <person name="Copeland A."/>
            <person name="Lapidus A."/>
            <person name="Bruce D."/>
            <person name="Goodwin L."/>
            <person name="Pitluck S."/>
            <person name="Peters L."/>
            <person name="Kyrpides N."/>
            <person name="Mavromatis K."/>
            <person name="Ivanova N."/>
            <person name="Ovchinnikova G."/>
            <person name="Teshima H."/>
            <person name="Detter J.C."/>
            <person name="Han C."/>
            <person name="Land M."/>
            <person name="Hauser L."/>
            <person name="Markowitz V."/>
            <person name="Cheng J.-F."/>
            <person name="Hugenholtz P."/>
            <person name="Woyke T."/>
            <person name="Wu D."/>
            <person name="Spring S."/>
            <person name="Schueler E."/>
            <person name="Brambilla E."/>
            <person name="Klenk H.-P."/>
            <person name="Eisen J.A."/>
        </authorList>
    </citation>
    <scope>NUCLEOTIDE SEQUENCE [LARGE SCALE GENOMIC DNA]</scope>
    <source>
        <strain evidence="13">ATCC 700848 / DSM 11109 / ASRB2</strain>
    </source>
</reference>
<organism evidence="12 13">
    <name type="scientific">Desulfobacca acetoxidans (strain ATCC 700848 / DSM 11109 / ASRB2)</name>
    <dbReference type="NCBI Taxonomy" id="880072"/>
    <lineage>
        <taxon>Bacteria</taxon>
        <taxon>Pseudomonadati</taxon>
        <taxon>Thermodesulfobacteriota</taxon>
        <taxon>Desulfobaccia</taxon>
        <taxon>Desulfobaccales</taxon>
        <taxon>Desulfobaccaceae</taxon>
        <taxon>Desulfobacca</taxon>
    </lineage>
</organism>
<dbReference type="HAMAP" id="MF_01405">
    <property type="entry name" value="Non_canon_purine_NTPase"/>
    <property type="match status" value="1"/>
</dbReference>
<dbReference type="AlphaFoldDB" id="F2NHR5"/>
<dbReference type="FunFam" id="3.90.950.10:FF:000001">
    <property type="entry name" value="dITP/XTP pyrophosphatase"/>
    <property type="match status" value="1"/>
</dbReference>
<dbReference type="HOGENOM" id="CLU_082080_0_2_7"/>
<evidence type="ECO:0000256" key="2">
    <source>
        <dbReference type="ARBA" id="ARBA00011738"/>
    </source>
</evidence>
<keyword evidence="6 10" id="KW-0460">Magnesium</keyword>
<dbReference type="GO" id="GO:0017111">
    <property type="term" value="F:ribonucleoside triphosphate phosphatase activity"/>
    <property type="evidence" value="ECO:0007669"/>
    <property type="project" value="InterPro"/>
</dbReference>
<dbReference type="GO" id="GO:0046872">
    <property type="term" value="F:metal ion binding"/>
    <property type="evidence" value="ECO:0007669"/>
    <property type="project" value="UniProtKB-KW"/>
</dbReference>
<dbReference type="SUPFAM" id="SSF52972">
    <property type="entry name" value="ITPase-like"/>
    <property type="match status" value="1"/>
</dbReference>
<keyword evidence="4 10" id="KW-0547">Nucleotide-binding</keyword>
<evidence type="ECO:0000313" key="12">
    <source>
        <dbReference type="EMBL" id="AEB09400.1"/>
    </source>
</evidence>
<gene>
    <name evidence="12" type="ordered locus">Desac_1545</name>
</gene>
<dbReference type="KEGG" id="dao:Desac_1545"/>
<evidence type="ECO:0000256" key="4">
    <source>
        <dbReference type="ARBA" id="ARBA00022741"/>
    </source>
</evidence>
<dbReference type="GO" id="GO:0036220">
    <property type="term" value="F:ITP diphosphatase activity"/>
    <property type="evidence" value="ECO:0007669"/>
    <property type="project" value="UniProtKB-UniRule"/>
</dbReference>
<feature type="active site" description="Proton acceptor" evidence="10">
    <location>
        <position position="72"/>
    </location>
</feature>
<keyword evidence="3 10" id="KW-0479">Metal-binding</keyword>
<name>F2NHR5_DESAR</name>
<dbReference type="InterPro" id="IPR029001">
    <property type="entry name" value="ITPase-like_fam"/>
</dbReference>
<comment type="caution">
    <text evidence="10">Lacks conserved residue(s) required for the propagation of feature annotation.</text>
</comment>
<dbReference type="NCBIfam" id="TIGR00042">
    <property type="entry name" value="RdgB/HAM1 family non-canonical purine NTP pyrophosphatase"/>
    <property type="match status" value="1"/>
</dbReference>
<evidence type="ECO:0000256" key="3">
    <source>
        <dbReference type="ARBA" id="ARBA00022723"/>
    </source>
</evidence>
<comment type="similarity">
    <text evidence="1 10 11">Belongs to the HAM1 NTPase family.</text>
</comment>
<accession>F2NHR5</accession>
<evidence type="ECO:0000256" key="1">
    <source>
        <dbReference type="ARBA" id="ARBA00008023"/>
    </source>
</evidence>
<dbReference type="GO" id="GO:0009117">
    <property type="term" value="P:nucleotide metabolic process"/>
    <property type="evidence" value="ECO:0007669"/>
    <property type="project" value="UniProtKB-KW"/>
</dbReference>
<evidence type="ECO:0000256" key="8">
    <source>
        <dbReference type="ARBA" id="ARBA00051875"/>
    </source>
</evidence>
<evidence type="ECO:0000256" key="6">
    <source>
        <dbReference type="ARBA" id="ARBA00022842"/>
    </source>
</evidence>
<dbReference type="eggNOG" id="COG0127">
    <property type="taxonomic scope" value="Bacteria"/>
</dbReference>
<feature type="binding site" evidence="10">
    <location>
        <position position="72"/>
    </location>
    <ligand>
        <name>Mg(2+)</name>
        <dbReference type="ChEBI" id="CHEBI:18420"/>
    </ligand>
</feature>
<evidence type="ECO:0000256" key="9">
    <source>
        <dbReference type="ARBA" id="ARBA00052017"/>
    </source>
</evidence>
<comment type="function">
    <text evidence="10">Pyrophosphatase that catalyzes the hydrolysis of nucleoside triphosphates to their monophosphate derivatives, with a high preference for the non-canonical purine nucleotides XTP (xanthosine triphosphate), dITP (deoxyinosine triphosphate) and ITP. Seems to function as a house-cleaning enzyme that removes non-canonical purine nucleotides from the nucleotide pool, thus preventing their incorporation into DNA/RNA and avoiding chromosomal lesions.</text>
</comment>
<dbReference type="CDD" id="cd00515">
    <property type="entry name" value="HAM1"/>
    <property type="match status" value="1"/>
</dbReference>
<feature type="binding site" evidence="10">
    <location>
        <position position="183"/>
    </location>
    <ligand>
        <name>substrate</name>
    </ligand>
</feature>
<feature type="binding site" evidence="10">
    <location>
        <begin position="160"/>
        <end position="163"/>
    </location>
    <ligand>
        <name>substrate</name>
    </ligand>
</feature>
<keyword evidence="5 10" id="KW-0378">Hydrolase</keyword>
<dbReference type="Proteomes" id="UP000000483">
    <property type="component" value="Chromosome"/>
</dbReference>
<dbReference type="InterPro" id="IPR020922">
    <property type="entry name" value="dITP/XTP_pyrophosphatase"/>
</dbReference>
<proteinExistence type="inferred from homology"/>
<dbReference type="GO" id="GO:0005829">
    <property type="term" value="C:cytosol"/>
    <property type="evidence" value="ECO:0007669"/>
    <property type="project" value="TreeGrafter"/>
</dbReference>
<feature type="binding site" evidence="10">
    <location>
        <begin position="188"/>
        <end position="189"/>
    </location>
    <ligand>
        <name>substrate</name>
    </ligand>
</feature>
<dbReference type="GO" id="GO:0000166">
    <property type="term" value="F:nucleotide binding"/>
    <property type="evidence" value="ECO:0007669"/>
    <property type="project" value="UniProtKB-KW"/>
</dbReference>
<dbReference type="InterPro" id="IPR002637">
    <property type="entry name" value="RdgB/HAM1"/>
</dbReference>
<reference evidence="12 13" key="1">
    <citation type="journal article" date="2011" name="Stand. Genomic Sci.">
        <title>Complete genome sequence of the acetate-degrading sulfate reducer Desulfobacca acetoxidans type strain (ASRB2).</title>
        <authorList>
            <person name="Goker M."/>
            <person name="Teshima H."/>
            <person name="Lapidus A."/>
            <person name="Nolan M."/>
            <person name="Lucas S."/>
            <person name="Hammon N."/>
            <person name="Deshpande S."/>
            <person name="Cheng J.F."/>
            <person name="Tapia R."/>
            <person name="Han C."/>
            <person name="Goodwin L."/>
            <person name="Pitluck S."/>
            <person name="Huntemann M."/>
            <person name="Liolios K."/>
            <person name="Ivanova N."/>
            <person name="Pagani I."/>
            <person name="Mavromatis K."/>
            <person name="Ovchinikova G."/>
            <person name="Pati A."/>
            <person name="Chen A."/>
            <person name="Palaniappan K."/>
            <person name="Land M."/>
            <person name="Hauser L."/>
            <person name="Brambilla E.M."/>
            <person name="Rohde M."/>
            <person name="Spring S."/>
            <person name="Detter J.C."/>
            <person name="Woyke T."/>
            <person name="Bristow J."/>
            <person name="Eisen J.A."/>
            <person name="Markowitz V."/>
            <person name="Hugenholtz P."/>
            <person name="Kyrpides N.C."/>
            <person name="Klenk H.P."/>
        </authorList>
    </citation>
    <scope>NUCLEOTIDE SEQUENCE [LARGE SCALE GENOMIC DNA]</scope>
    <source>
        <strain evidence="13">ATCC 700848 / DSM 11109 / ASRB2</strain>
    </source>
</reference>
<dbReference type="EMBL" id="CP002629">
    <property type="protein sequence ID" value="AEB09400.1"/>
    <property type="molecule type" value="Genomic_DNA"/>
</dbReference>
<comment type="catalytic activity">
    <reaction evidence="10">
        <text>ITP + H2O = IMP + diphosphate + H(+)</text>
        <dbReference type="Rhea" id="RHEA:29399"/>
        <dbReference type="ChEBI" id="CHEBI:15377"/>
        <dbReference type="ChEBI" id="CHEBI:15378"/>
        <dbReference type="ChEBI" id="CHEBI:33019"/>
        <dbReference type="ChEBI" id="CHEBI:58053"/>
        <dbReference type="ChEBI" id="CHEBI:61402"/>
        <dbReference type="EC" id="3.6.1.66"/>
    </reaction>
</comment>
<comment type="subunit">
    <text evidence="2 10">Homodimer.</text>
</comment>
<comment type="catalytic activity">
    <reaction evidence="8 10">
        <text>dITP + H2O = dIMP + diphosphate + H(+)</text>
        <dbReference type="Rhea" id="RHEA:28342"/>
        <dbReference type="ChEBI" id="CHEBI:15377"/>
        <dbReference type="ChEBI" id="CHEBI:15378"/>
        <dbReference type="ChEBI" id="CHEBI:33019"/>
        <dbReference type="ChEBI" id="CHEBI:61194"/>
        <dbReference type="ChEBI" id="CHEBI:61382"/>
        <dbReference type="EC" id="3.6.1.66"/>
    </reaction>
</comment>
<dbReference type="RefSeq" id="WP_013706510.1">
    <property type="nucleotide sequence ID" value="NC_015388.1"/>
</dbReference>
<comment type="cofactor">
    <cofactor evidence="10">
        <name>Mg(2+)</name>
        <dbReference type="ChEBI" id="CHEBI:18420"/>
    </cofactor>
    <text evidence="10">Binds 1 Mg(2+) ion per subunit.</text>
</comment>
<evidence type="ECO:0000256" key="7">
    <source>
        <dbReference type="ARBA" id="ARBA00023080"/>
    </source>
</evidence>
<dbReference type="GO" id="GO:0036222">
    <property type="term" value="F:XTP diphosphatase activity"/>
    <property type="evidence" value="ECO:0007669"/>
    <property type="project" value="UniProtKB-UniRule"/>
</dbReference>
<dbReference type="Gene3D" id="3.90.950.10">
    <property type="match status" value="1"/>
</dbReference>
<protein>
    <recommendedName>
        <fullName evidence="10">dITP/XTP pyrophosphatase</fullName>
        <ecNumber evidence="10">3.6.1.66</ecNumber>
    </recommendedName>
    <alternativeName>
        <fullName evidence="10">Non-canonical purine NTP pyrophosphatase</fullName>
    </alternativeName>
    <alternativeName>
        <fullName evidence="10">Non-standard purine NTP pyrophosphatase</fullName>
    </alternativeName>
    <alternativeName>
        <fullName evidence="10">Nucleoside-triphosphate diphosphatase</fullName>
    </alternativeName>
    <alternativeName>
        <fullName evidence="10">Nucleoside-triphosphate pyrophosphatase</fullName>
        <shortName evidence="10">NTPase</shortName>
    </alternativeName>
</protein>